<name>A0ABS9YWP7_9MYCO</name>
<protein>
    <submittedName>
        <fullName evidence="1">Uncharacterized protein</fullName>
    </submittedName>
</protein>
<comment type="caution">
    <text evidence="1">The sequence shown here is derived from an EMBL/GenBank/DDBJ whole genome shotgun (WGS) entry which is preliminary data.</text>
</comment>
<sequence>MTPVELVCSHHVGGGAASFHPLRLALADFLFRSPEQALVATIARVAKEAARERNALP</sequence>
<organism evidence="1 2">
    <name type="scientific">Candidatus Mycolicibacterium alkanivorans</name>
    <dbReference type="NCBI Taxonomy" id="2954114"/>
    <lineage>
        <taxon>Bacteria</taxon>
        <taxon>Bacillati</taxon>
        <taxon>Actinomycetota</taxon>
        <taxon>Actinomycetes</taxon>
        <taxon>Mycobacteriales</taxon>
        <taxon>Mycobacteriaceae</taxon>
        <taxon>Mycolicibacterium</taxon>
    </lineage>
</organism>
<reference evidence="1" key="1">
    <citation type="journal article" date="2022" name="ISME J.">
        <title>Identification of active gaseous-alkane degraders at natural gas seeps.</title>
        <authorList>
            <person name="Farhan Ul Haque M."/>
            <person name="Hernandez M."/>
            <person name="Crombie A.T."/>
            <person name="Murrell J.C."/>
        </authorList>
    </citation>
    <scope>NUCLEOTIDE SEQUENCE</scope>
    <source>
        <strain evidence="1">ANDR5</strain>
    </source>
</reference>
<dbReference type="EMBL" id="JAIVFL010000001">
    <property type="protein sequence ID" value="MCI4675644.1"/>
    <property type="molecule type" value="Genomic_DNA"/>
</dbReference>
<accession>A0ABS9YWP7</accession>
<dbReference type="RefSeq" id="WP_243073497.1">
    <property type="nucleotide sequence ID" value="NZ_JAIVFL010000001.1"/>
</dbReference>
<keyword evidence="2" id="KW-1185">Reference proteome</keyword>
<gene>
    <name evidence="1" type="ORF">K9U37_12425</name>
</gene>
<proteinExistence type="predicted"/>
<evidence type="ECO:0000313" key="2">
    <source>
        <dbReference type="Proteomes" id="UP001139068"/>
    </source>
</evidence>
<dbReference type="Proteomes" id="UP001139068">
    <property type="component" value="Unassembled WGS sequence"/>
</dbReference>
<evidence type="ECO:0000313" key="1">
    <source>
        <dbReference type="EMBL" id="MCI4675644.1"/>
    </source>
</evidence>